<evidence type="ECO:0000256" key="1">
    <source>
        <dbReference type="ARBA" id="ARBA00023015"/>
    </source>
</evidence>
<dbReference type="SMART" id="SM00345">
    <property type="entry name" value="HTH_GNTR"/>
    <property type="match status" value="1"/>
</dbReference>
<evidence type="ECO:0000313" key="5">
    <source>
        <dbReference type="EMBL" id="MFC0274360.1"/>
    </source>
</evidence>
<evidence type="ECO:0000259" key="4">
    <source>
        <dbReference type="PROSITE" id="PS50949"/>
    </source>
</evidence>
<protein>
    <submittedName>
        <fullName evidence="5">GntR family transcriptional regulator</fullName>
    </submittedName>
</protein>
<keyword evidence="6" id="KW-1185">Reference proteome</keyword>
<keyword evidence="3" id="KW-0804">Transcription</keyword>
<dbReference type="InterPro" id="IPR036388">
    <property type="entry name" value="WH-like_DNA-bd_sf"/>
</dbReference>
<dbReference type="Pfam" id="PF07729">
    <property type="entry name" value="FCD"/>
    <property type="match status" value="1"/>
</dbReference>
<name>A0ABV6GLI6_9BACI</name>
<gene>
    <name evidence="5" type="ORF">ACFFIX_23725</name>
</gene>
<dbReference type="SUPFAM" id="SSF48008">
    <property type="entry name" value="GntR ligand-binding domain-like"/>
    <property type="match status" value="1"/>
</dbReference>
<keyword evidence="1" id="KW-0805">Transcription regulation</keyword>
<dbReference type="InterPro" id="IPR008920">
    <property type="entry name" value="TF_FadR/GntR_C"/>
</dbReference>
<dbReference type="InterPro" id="IPR036390">
    <property type="entry name" value="WH_DNA-bd_sf"/>
</dbReference>
<dbReference type="RefSeq" id="WP_378938532.1">
    <property type="nucleotide sequence ID" value="NZ_JBHLVO010000034.1"/>
</dbReference>
<evidence type="ECO:0000256" key="2">
    <source>
        <dbReference type="ARBA" id="ARBA00023125"/>
    </source>
</evidence>
<keyword evidence="2" id="KW-0238">DNA-binding</keyword>
<dbReference type="SUPFAM" id="SSF46785">
    <property type="entry name" value="Winged helix' DNA-binding domain"/>
    <property type="match status" value="1"/>
</dbReference>
<dbReference type="Pfam" id="PF00392">
    <property type="entry name" value="GntR"/>
    <property type="match status" value="1"/>
</dbReference>
<dbReference type="EMBL" id="JBHLVO010000034">
    <property type="protein sequence ID" value="MFC0274360.1"/>
    <property type="molecule type" value="Genomic_DNA"/>
</dbReference>
<comment type="caution">
    <text evidence="5">The sequence shown here is derived from an EMBL/GenBank/DDBJ whole genome shotgun (WGS) entry which is preliminary data.</text>
</comment>
<dbReference type="Gene3D" id="1.10.10.10">
    <property type="entry name" value="Winged helix-like DNA-binding domain superfamily/Winged helix DNA-binding domain"/>
    <property type="match status" value="1"/>
</dbReference>
<reference evidence="5 6" key="1">
    <citation type="submission" date="2024-09" db="EMBL/GenBank/DDBJ databases">
        <authorList>
            <person name="Sun Q."/>
            <person name="Mori K."/>
        </authorList>
    </citation>
    <scope>NUCLEOTIDE SEQUENCE [LARGE SCALE GENOMIC DNA]</scope>
    <source>
        <strain evidence="5 6">CCM 7228</strain>
    </source>
</reference>
<accession>A0ABV6GLI6</accession>
<feature type="domain" description="HTH gntR-type" evidence="4">
    <location>
        <begin position="14"/>
        <end position="81"/>
    </location>
</feature>
<dbReference type="InterPro" id="IPR000524">
    <property type="entry name" value="Tscrpt_reg_HTH_GntR"/>
</dbReference>
<dbReference type="PANTHER" id="PTHR43537">
    <property type="entry name" value="TRANSCRIPTIONAL REGULATOR, GNTR FAMILY"/>
    <property type="match status" value="1"/>
</dbReference>
<dbReference type="PROSITE" id="PS50949">
    <property type="entry name" value="HTH_GNTR"/>
    <property type="match status" value="1"/>
</dbReference>
<evidence type="ECO:0000313" key="6">
    <source>
        <dbReference type="Proteomes" id="UP001589854"/>
    </source>
</evidence>
<dbReference type="PANTHER" id="PTHR43537:SF24">
    <property type="entry name" value="GLUCONATE OPERON TRANSCRIPTIONAL REPRESSOR"/>
    <property type="match status" value="1"/>
</dbReference>
<sequence>MYEDIKKKISMQSRSVRELIYEELKEAILNGKYEPSFHLRERELAKEFEVSTTPIKEALRQLEKDGLVVTQARKGSFVSTSVMTSVEEIRWARAALEGVAARLAAIKRTDEELEKLESTIKSMKLYTQEKNREMLEKYNTTFHDFIQQIAKNNYISNQIDAVCSFDKFFRKKALSVTDEHDRAFQDHYFIFEKIKEQDAVGAEDAMRNHINRSTTFALKQKNGKVE</sequence>
<dbReference type="SMART" id="SM00895">
    <property type="entry name" value="FCD"/>
    <property type="match status" value="1"/>
</dbReference>
<dbReference type="Gene3D" id="1.20.120.530">
    <property type="entry name" value="GntR ligand-binding domain-like"/>
    <property type="match status" value="1"/>
</dbReference>
<proteinExistence type="predicted"/>
<dbReference type="Proteomes" id="UP001589854">
    <property type="component" value="Unassembled WGS sequence"/>
</dbReference>
<dbReference type="InterPro" id="IPR011711">
    <property type="entry name" value="GntR_C"/>
</dbReference>
<dbReference type="CDD" id="cd07377">
    <property type="entry name" value="WHTH_GntR"/>
    <property type="match status" value="1"/>
</dbReference>
<organism evidence="5 6">
    <name type="scientific">Metabacillus herbersteinensis</name>
    <dbReference type="NCBI Taxonomy" id="283816"/>
    <lineage>
        <taxon>Bacteria</taxon>
        <taxon>Bacillati</taxon>
        <taxon>Bacillota</taxon>
        <taxon>Bacilli</taxon>
        <taxon>Bacillales</taxon>
        <taxon>Bacillaceae</taxon>
        <taxon>Metabacillus</taxon>
    </lineage>
</organism>
<evidence type="ECO:0000256" key="3">
    <source>
        <dbReference type="ARBA" id="ARBA00023163"/>
    </source>
</evidence>